<reference evidence="1 2" key="1">
    <citation type="submission" date="2019-01" db="EMBL/GenBank/DDBJ databases">
        <title>Complete genome sequence of Campylobacter bacteriophage CP20.</title>
        <authorList>
            <person name="Connerton I.F."/>
        </authorList>
    </citation>
    <scope>NUCLEOTIDE SEQUENCE [LARGE SCALE GENOMIC DNA]</scope>
</reference>
<accession>A0A410T7L1</accession>
<proteinExistence type="predicted"/>
<sequence>MNISQDLIAKEIKTLNKFYKFLREHKNECVMEIMQDFCDLNDIPLEELGFLISEDAYLKDYIEANLIKYKFYKSPKKAVFSDDF</sequence>
<dbReference type="Proteomes" id="UP000290538">
    <property type="component" value="Segment"/>
</dbReference>
<evidence type="ECO:0000313" key="1">
    <source>
        <dbReference type="EMBL" id="QAU04786.1"/>
    </source>
</evidence>
<evidence type="ECO:0000313" key="2">
    <source>
        <dbReference type="Proteomes" id="UP000290538"/>
    </source>
</evidence>
<name>A0A410T7L1_9CAUD</name>
<dbReference type="EMBL" id="MK408758">
    <property type="protein sequence ID" value="QAU04786.1"/>
    <property type="molecule type" value="Genomic_DNA"/>
</dbReference>
<protein>
    <submittedName>
        <fullName evidence="1">Uncharacterized protein</fullName>
    </submittedName>
</protein>
<organism evidence="1 2">
    <name type="scientific">Campylobacter phage CP20</name>
    <dbReference type="NCBI Taxonomy" id="2506428"/>
    <lineage>
        <taxon>Viruses</taxon>
        <taxon>Duplodnaviria</taxon>
        <taxon>Heunggongvirae</taxon>
        <taxon>Uroviricota</taxon>
        <taxon>Caudoviricetes</taxon>
        <taxon>Connertonviridae</taxon>
        <taxon>Firehammervirus</taxon>
        <taxon>Firehammervirus CPt10</taxon>
    </lineage>
</organism>